<dbReference type="EMBL" id="JAUEPR010000002">
    <property type="protein sequence ID" value="KAK0489395.1"/>
    <property type="molecule type" value="Genomic_DNA"/>
</dbReference>
<dbReference type="GO" id="GO:0016614">
    <property type="term" value="F:oxidoreductase activity, acting on CH-OH group of donors"/>
    <property type="evidence" value="ECO:0007669"/>
    <property type="project" value="InterPro"/>
</dbReference>
<reference evidence="8" key="1">
    <citation type="submission" date="2023-06" db="EMBL/GenBank/DDBJ databases">
        <authorList>
            <consortium name="Lawrence Berkeley National Laboratory"/>
            <person name="Ahrendt S."/>
            <person name="Sahu N."/>
            <person name="Indic B."/>
            <person name="Wong-Bajracharya J."/>
            <person name="Merenyi Z."/>
            <person name="Ke H.-M."/>
            <person name="Monk M."/>
            <person name="Kocsube S."/>
            <person name="Drula E."/>
            <person name="Lipzen A."/>
            <person name="Balint B."/>
            <person name="Henrissat B."/>
            <person name="Andreopoulos B."/>
            <person name="Martin F.M."/>
            <person name="Harder C.B."/>
            <person name="Rigling D."/>
            <person name="Ford K.L."/>
            <person name="Foster G.D."/>
            <person name="Pangilinan J."/>
            <person name="Papanicolaou A."/>
            <person name="Barry K."/>
            <person name="LaButti K."/>
            <person name="Viragh M."/>
            <person name="Koriabine M."/>
            <person name="Yan M."/>
            <person name="Riley R."/>
            <person name="Champramary S."/>
            <person name="Plett K.L."/>
            <person name="Tsai I.J."/>
            <person name="Slot J."/>
            <person name="Sipos G."/>
            <person name="Plett J."/>
            <person name="Nagy L.G."/>
            <person name="Grigoriev I.V."/>
        </authorList>
    </citation>
    <scope>NUCLEOTIDE SEQUENCE</scope>
    <source>
        <strain evidence="8">ICMP 16352</strain>
    </source>
</reference>
<evidence type="ECO:0000313" key="8">
    <source>
        <dbReference type="EMBL" id="KAK0489395.1"/>
    </source>
</evidence>
<keyword evidence="5" id="KW-0732">Signal</keyword>
<comment type="caution">
    <text evidence="8">The sequence shown here is derived from an EMBL/GenBank/DDBJ whole genome shotgun (WGS) entry which is preliminary data.</text>
</comment>
<dbReference type="Proteomes" id="UP001175227">
    <property type="component" value="Unassembled WGS sequence"/>
</dbReference>
<name>A0AA39PSS1_9AGAR</name>
<keyword evidence="4" id="KW-0285">Flavoprotein</keyword>
<proteinExistence type="inferred from homology"/>
<comment type="similarity">
    <text evidence="2 4">Belongs to the GMC oxidoreductase family.</text>
</comment>
<accession>A0AA39PSS1</accession>
<feature type="chain" id="PRO_5041417903" description="Glucose-methanol-choline oxidoreductase N-terminal domain-containing protein" evidence="5">
    <location>
        <begin position="21"/>
        <end position="554"/>
    </location>
</feature>
<comment type="cofactor">
    <cofactor evidence="1 3">
        <name>FAD</name>
        <dbReference type="ChEBI" id="CHEBI:57692"/>
    </cofactor>
</comment>
<keyword evidence="9" id="KW-1185">Reference proteome</keyword>
<sequence length="554" mass="59262">MSLRCTILISIAVLLGTVAADTTYDAIVVGAGPAGIIVAERLAEAGESVLLLERGIASLYSSGGDRVEPWNDTITVFDLPGNGYQLSQIGDTSFYCTDTASTAGCILGGGGMVNAMMWVPPNSVDFENFPAGWNWDDVSASADKLYERNPGTTCPSADGLYYDAAVWDLASTFLSENGWKQSDAVAAPSDKTSIFSRPPWNIKDSQRAGPVMTYLPLAKALDNFELRLSTLVTRVVRSGSTITGVEVETDSGRETININDGGKVILTAGALSTPRILFNSGIGPFDQIYVVQAGSTNITLPDESEWIDLPVGEGIKDHIIFTVTVDSTTEFTVYNYTPINSMEVNATDAALYNEQGSGILAQSAQRLAFWTNLETNGTTRYIQGTVGPKSANTLNWKIYLTHGLTSSGRLGILPNGTTTLLESPWLTAADDKAAITSFMETFIGYFDNQTVLSISADSVTAEGLTETYTTGAHWAASCAMGENNDESSVVDTDTKVWGTDNLVRGFSSSIDALFDWYQKFIADASIHPDLPIGNIQATIMVVAEKAAEKILACN</sequence>
<dbReference type="Pfam" id="PF00732">
    <property type="entry name" value="GMC_oxred_N"/>
    <property type="match status" value="1"/>
</dbReference>
<feature type="signal peptide" evidence="5">
    <location>
        <begin position="1"/>
        <end position="20"/>
    </location>
</feature>
<evidence type="ECO:0000256" key="1">
    <source>
        <dbReference type="ARBA" id="ARBA00001974"/>
    </source>
</evidence>
<dbReference type="Pfam" id="PF13450">
    <property type="entry name" value="NAD_binding_8"/>
    <property type="match status" value="1"/>
</dbReference>
<feature type="domain" description="Glucose-methanol-choline oxidoreductase N-terminal" evidence="7">
    <location>
        <begin position="269"/>
        <end position="283"/>
    </location>
</feature>
<dbReference type="PIRSF" id="PIRSF000137">
    <property type="entry name" value="Alcohol_oxidase"/>
    <property type="match status" value="1"/>
</dbReference>
<gene>
    <name evidence="8" type="ORF">IW261DRAFT_412563</name>
</gene>
<evidence type="ECO:0000256" key="2">
    <source>
        <dbReference type="ARBA" id="ARBA00010790"/>
    </source>
</evidence>
<dbReference type="Gene3D" id="3.30.410.10">
    <property type="entry name" value="Cholesterol Oxidase, domain 2"/>
    <property type="match status" value="1"/>
</dbReference>
<dbReference type="PANTHER" id="PTHR47190:SF4">
    <property type="entry name" value="DEHYDROGENASE, PUTATIVE-RELATED"/>
    <property type="match status" value="1"/>
</dbReference>
<dbReference type="GO" id="GO:0050660">
    <property type="term" value="F:flavin adenine dinucleotide binding"/>
    <property type="evidence" value="ECO:0007669"/>
    <property type="project" value="InterPro"/>
</dbReference>
<dbReference type="InterPro" id="IPR053208">
    <property type="entry name" value="GMC_Oxidoreductase_CD"/>
</dbReference>
<evidence type="ECO:0000256" key="3">
    <source>
        <dbReference type="PIRSR" id="PIRSR000137-2"/>
    </source>
</evidence>
<evidence type="ECO:0000256" key="5">
    <source>
        <dbReference type="SAM" id="SignalP"/>
    </source>
</evidence>
<dbReference type="InterPro" id="IPR036188">
    <property type="entry name" value="FAD/NAD-bd_sf"/>
</dbReference>
<evidence type="ECO:0000313" key="9">
    <source>
        <dbReference type="Proteomes" id="UP001175227"/>
    </source>
</evidence>
<feature type="binding site" evidence="3">
    <location>
        <position position="232"/>
    </location>
    <ligand>
        <name>FAD</name>
        <dbReference type="ChEBI" id="CHEBI:57692"/>
    </ligand>
</feature>
<keyword evidence="3 4" id="KW-0274">FAD</keyword>
<dbReference type="Pfam" id="PF05199">
    <property type="entry name" value="GMC_oxred_C"/>
    <property type="match status" value="1"/>
</dbReference>
<dbReference type="InterPro" id="IPR007867">
    <property type="entry name" value="GMC_OxRtase_C"/>
</dbReference>
<dbReference type="PROSITE" id="PS00623">
    <property type="entry name" value="GMC_OXRED_1"/>
    <property type="match status" value="1"/>
</dbReference>
<dbReference type="InterPro" id="IPR012132">
    <property type="entry name" value="GMC_OxRdtase"/>
</dbReference>
<dbReference type="InterPro" id="IPR000172">
    <property type="entry name" value="GMC_OxRdtase_N"/>
</dbReference>
<dbReference type="AlphaFoldDB" id="A0AA39PSS1"/>
<evidence type="ECO:0000259" key="7">
    <source>
        <dbReference type="PROSITE" id="PS00624"/>
    </source>
</evidence>
<dbReference type="SUPFAM" id="SSF51905">
    <property type="entry name" value="FAD/NAD(P)-binding domain"/>
    <property type="match status" value="1"/>
</dbReference>
<dbReference type="SUPFAM" id="SSF54373">
    <property type="entry name" value="FAD-linked reductases, C-terminal domain"/>
    <property type="match status" value="1"/>
</dbReference>
<dbReference type="Gene3D" id="3.50.50.60">
    <property type="entry name" value="FAD/NAD(P)-binding domain"/>
    <property type="match status" value="1"/>
</dbReference>
<dbReference type="PROSITE" id="PS00624">
    <property type="entry name" value="GMC_OXRED_2"/>
    <property type="match status" value="1"/>
</dbReference>
<organism evidence="8 9">
    <name type="scientific">Armillaria novae-zelandiae</name>
    <dbReference type="NCBI Taxonomy" id="153914"/>
    <lineage>
        <taxon>Eukaryota</taxon>
        <taxon>Fungi</taxon>
        <taxon>Dikarya</taxon>
        <taxon>Basidiomycota</taxon>
        <taxon>Agaricomycotina</taxon>
        <taxon>Agaricomycetes</taxon>
        <taxon>Agaricomycetidae</taxon>
        <taxon>Agaricales</taxon>
        <taxon>Marasmiineae</taxon>
        <taxon>Physalacriaceae</taxon>
        <taxon>Armillaria</taxon>
    </lineage>
</organism>
<evidence type="ECO:0000256" key="4">
    <source>
        <dbReference type="RuleBase" id="RU003968"/>
    </source>
</evidence>
<protein>
    <recommendedName>
        <fullName evidence="6 7">Glucose-methanol-choline oxidoreductase N-terminal domain-containing protein</fullName>
    </recommendedName>
</protein>
<evidence type="ECO:0000259" key="6">
    <source>
        <dbReference type="PROSITE" id="PS00623"/>
    </source>
</evidence>
<dbReference type="PANTHER" id="PTHR47190">
    <property type="entry name" value="DEHYDROGENASE, PUTATIVE-RELATED"/>
    <property type="match status" value="1"/>
</dbReference>
<feature type="domain" description="Glucose-methanol-choline oxidoreductase N-terminal" evidence="6">
    <location>
        <begin position="104"/>
        <end position="127"/>
    </location>
</feature>